<sequence>MLWFERMWVGLTPEDPRYRPTVDGGLCLEFHSGVPLRMPEETFSTPFPEPKDPAPGEMIRIVSRSVLVRDLDATLRLLSTNLDWEPVGSVEFLPEEGVRRARLGFALGHSATVDLIQPTRWNCDAGRYLYTWGPGPYSIQIAVNGLEAKSEDLKARGTGFSWVPDGTVAEGRRLRVDPRDLDGTLIEFTAWEPATASVG</sequence>
<dbReference type="OrthoDB" id="4771301at2"/>
<comment type="caution">
    <text evidence="2">The sequence shown here is derived from an EMBL/GenBank/DDBJ whole genome shotgun (WGS) entry which is preliminary data.</text>
</comment>
<dbReference type="InterPro" id="IPR037523">
    <property type="entry name" value="VOC_core"/>
</dbReference>
<gene>
    <name evidence="2" type="ORF">EDD29_5684</name>
</gene>
<dbReference type="Proteomes" id="UP000272400">
    <property type="component" value="Unassembled WGS sequence"/>
</dbReference>
<organism evidence="2 3">
    <name type="scientific">Actinocorallia herbida</name>
    <dbReference type="NCBI Taxonomy" id="58109"/>
    <lineage>
        <taxon>Bacteria</taxon>
        <taxon>Bacillati</taxon>
        <taxon>Actinomycetota</taxon>
        <taxon>Actinomycetes</taxon>
        <taxon>Streptosporangiales</taxon>
        <taxon>Thermomonosporaceae</taxon>
        <taxon>Actinocorallia</taxon>
    </lineage>
</organism>
<dbReference type="RefSeq" id="WP_123667247.1">
    <property type="nucleotide sequence ID" value="NZ_RJKE01000001.1"/>
</dbReference>
<proteinExistence type="predicted"/>
<dbReference type="InterPro" id="IPR029068">
    <property type="entry name" value="Glyas_Bleomycin-R_OHBP_Dase"/>
</dbReference>
<keyword evidence="3" id="KW-1185">Reference proteome</keyword>
<name>A0A3N1D3D3_9ACTN</name>
<dbReference type="AlphaFoldDB" id="A0A3N1D3D3"/>
<feature type="domain" description="VOC" evidence="1">
    <location>
        <begin position="60"/>
        <end position="191"/>
    </location>
</feature>
<dbReference type="PROSITE" id="PS51819">
    <property type="entry name" value="VOC"/>
    <property type="match status" value="1"/>
</dbReference>
<evidence type="ECO:0000313" key="2">
    <source>
        <dbReference type="EMBL" id="ROO88031.1"/>
    </source>
</evidence>
<evidence type="ECO:0000313" key="3">
    <source>
        <dbReference type="Proteomes" id="UP000272400"/>
    </source>
</evidence>
<accession>A0A3N1D3D3</accession>
<evidence type="ECO:0000259" key="1">
    <source>
        <dbReference type="PROSITE" id="PS51819"/>
    </source>
</evidence>
<reference evidence="2 3" key="1">
    <citation type="submission" date="2018-11" db="EMBL/GenBank/DDBJ databases">
        <title>Sequencing the genomes of 1000 actinobacteria strains.</title>
        <authorList>
            <person name="Klenk H.-P."/>
        </authorList>
    </citation>
    <scope>NUCLEOTIDE SEQUENCE [LARGE SCALE GENOMIC DNA]</scope>
    <source>
        <strain evidence="2 3">DSM 44254</strain>
    </source>
</reference>
<dbReference type="Gene3D" id="3.10.180.10">
    <property type="entry name" value="2,3-Dihydroxybiphenyl 1,2-Dioxygenase, domain 1"/>
    <property type="match status" value="1"/>
</dbReference>
<dbReference type="SUPFAM" id="SSF54593">
    <property type="entry name" value="Glyoxalase/Bleomycin resistance protein/Dihydroxybiphenyl dioxygenase"/>
    <property type="match status" value="1"/>
</dbReference>
<dbReference type="EMBL" id="RJKE01000001">
    <property type="protein sequence ID" value="ROO88031.1"/>
    <property type="molecule type" value="Genomic_DNA"/>
</dbReference>
<protein>
    <recommendedName>
        <fullName evidence="1">VOC domain-containing protein</fullName>
    </recommendedName>
</protein>